<keyword evidence="2" id="KW-1185">Reference proteome</keyword>
<sequence length="546" mass="59818">MELAAKAVPKSRPVPGSCMQELKTQRIRGQLAQNPSCYCRNDCVKSRSRTAVEGHASPDFARLNSRHDTSRRWLTPTHANTPPGQRAGVGPAGRAFISDSWQLYRSNHSSVNPFKQTNMSIKSTLFMGLAALSAFTEAAPTKRAAAGKRGLAFPKQNNGVAGSTYTQLFKSYDQITWMYDWEAVIDGTPVAGLEYVPLLHSNQDWCTAGWANNVANAQKNYKVSHVLSFNEPDQCGGGGSCMSVADAVTTHKKYVQPLAGSLKIGSPSVTNGVGEAKGINWLKSFMSQCSDCKIDFVVAHYYAWDKAEDFKSYLTNFHKTFNKPVWVTEFGVTEGNAAAFLKEVQPWMDSQDWIERYAWHMAAPTTNEGGLKFLLNEAGTALNDVGVAFASRRARAVLRPGDHTAMRHLGWKRDAASGRLLTERDGGSAHRDSALYATAKPLSASRTVNGLSFPRPTVGKTLRREDQITSPHPLPSLPTKPPVPPMTTIPHPPNPRPRLSTSKHTRPRPAITLDPNPASSTPDRLDPNPVSAPNRPDQNLADLHRL</sequence>
<dbReference type="EMBL" id="JAPHNI010000138">
    <property type="protein sequence ID" value="KAJ8115479.1"/>
    <property type="molecule type" value="Genomic_DNA"/>
</dbReference>
<organism evidence="1 2">
    <name type="scientific">Boeremia exigua</name>
    <dbReference type="NCBI Taxonomy" id="749465"/>
    <lineage>
        <taxon>Eukaryota</taxon>
        <taxon>Fungi</taxon>
        <taxon>Dikarya</taxon>
        <taxon>Ascomycota</taxon>
        <taxon>Pezizomycotina</taxon>
        <taxon>Dothideomycetes</taxon>
        <taxon>Pleosporomycetidae</taxon>
        <taxon>Pleosporales</taxon>
        <taxon>Pleosporineae</taxon>
        <taxon>Didymellaceae</taxon>
        <taxon>Boeremia</taxon>
    </lineage>
</organism>
<comment type="caution">
    <text evidence="1">The sequence shown here is derived from an EMBL/GenBank/DDBJ whole genome shotgun (WGS) entry which is preliminary data.</text>
</comment>
<dbReference type="Proteomes" id="UP001153331">
    <property type="component" value="Unassembled WGS sequence"/>
</dbReference>
<proteinExistence type="predicted"/>
<evidence type="ECO:0000313" key="1">
    <source>
        <dbReference type="EMBL" id="KAJ8115479.1"/>
    </source>
</evidence>
<evidence type="ECO:0000313" key="2">
    <source>
        <dbReference type="Proteomes" id="UP001153331"/>
    </source>
</evidence>
<protein>
    <submittedName>
        <fullName evidence="1">Uncharacterized protein</fullName>
    </submittedName>
</protein>
<accession>A0ACC2IK59</accession>
<reference evidence="1" key="1">
    <citation type="submission" date="2022-11" db="EMBL/GenBank/DDBJ databases">
        <title>Genome Sequence of Boeremia exigua.</title>
        <authorList>
            <person name="Buettner E."/>
        </authorList>
    </citation>
    <scope>NUCLEOTIDE SEQUENCE</scope>
    <source>
        <strain evidence="1">CU02</strain>
    </source>
</reference>
<gene>
    <name evidence="1" type="ORF">OPT61_g2896</name>
</gene>
<name>A0ACC2IK59_9PLEO</name>